<organism evidence="1 2">
    <name type="scientific">Boothiomyces macroporosus</name>
    <dbReference type="NCBI Taxonomy" id="261099"/>
    <lineage>
        <taxon>Eukaryota</taxon>
        <taxon>Fungi</taxon>
        <taxon>Fungi incertae sedis</taxon>
        <taxon>Chytridiomycota</taxon>
        <taxon>Chytridiomycota incertae sedis</taxon>
        <taxon>Chytridiomycetes</taxon>
        <taxon>Rhizophydiales</taxon>
        <taxon>Terramycetaceae</taxon>
        <taxon>Boothiomyces</taxon>
    </lineage>
</organism>
<accession>A0AAD5Y2W4</accession>
<dbReference type="SMART" id="SM00367">
    <property type="entry name" value="LRR_CC"/>
    <property type="match status" value="2"/>
</dbReference>
<dbReference type="InterPro" id="IPR032675">
    <property type="entry name" value="LRR_dom_sf"/>
</dbReference>
<dbReference type="Proteomes" id="UP001210925">
    <property type="component" value="Unassembled WGS sequence"/>
</dbReference>
<dbReference type="PANTHER" id="PTHR13318">
    <property type="entry name" value="PARTNER OF PAIRED, ISOFORM B-RELATED"/>
    <property type="match status" value="1"/>
</dbReference>
<proteinExistence type="predicted"/>
<dbReference type="GO" id="GO:0031146">
    <property type="term" value="P:SCF-dependent proteasomal ubiquitin-dependent protein catabolic process"/>
    <property type="evidence" value="ECO:0007669"/>
    <property type="project" value="TreeGrafter"/>
</dbReference>
<dbReference type="GO" id="GO:0019005">
    <property type="term" value="C:SCF ubiquitin ligase complex"/>
    <property type="evidence" value="ECO:0007669"/>
    <property type="project" value="TreeGrafter"/>
</dbReference>
<protein>
    <submittedName>
        <fullName evidence="1">Uncharacterized protein</fullName>
    </submittedName>
</protein>
<evidence type="ECO:0000313" key="2">
    <source>
        <dbReference type="Proteomes" id="UP001210925"/>
    </source>
</evidence>
<dbReference type="EMBL" id="JADGKB010000047">
    <property type="protein sequence ID" value="KAJ3256711.1"/>
    <property type="molecule type" value="Genomic_DNA"/>
</dbReference>
<sequence length="230" mass="26186">MTALRIPHRNSRIGKFMHLVRKLNCQNDTGFQSLSLLIPRMINLTTINFSNNTNINDDCIRLIASYCPNLESLNVSKCYCLTHKALYYIAKQFRYLKSLNISSTGCVNDKSWIVLCVLNDTLKHLNMASCYNLNWYNVHKIYPSSLATWDISNNCRLNFDYLAGIANIRSKSDITDTLLITCKNCESLTLGELSQLEGISDAKMKFISNSLLKDYSSEGVREYIKLLLGV</sequence>
<name>A0AAD5Y2W4_9FUNG</name>
<comment type="caution">
    <text evidence="1">The sequence shown here is derived from an EMBL/GenBank/DDBJ whole genome shotgun (WGS) entry which is preliminary data.</text>
</comment>
<dbReference type="PANTHER" id="PTHR13318:SF95">
    <property type="entry name" value="F-BOX PROTEIN YLR352W"/>
    <property type="match status" value="1"/>
</dbReference>
<keyword evidence="2" id="KW-1185">Reference proteome</keyword>
<dbReference type="InterPro" id="IPR006553">
    <property type="entry name" value="Leu-rich_rpt_Cys-con_subtyp"/>
</dbReference>
<evidence type="ECO:0000313" key="1">
    <source>
        <dbReference type="EMBL" id="KAJ3256711.1"/>
    </source>
</evidence>
<dbReference type="Gene3D" id="3.80.10.10">
    <property type="entry name" value="Ribonuclease Inhibitor"/>
    <property type="match status" value="1"/>
</dbReference>
<dbReference type="AlphaFoldDB" id="A0AAD5Y2W4"/>
<dbReference type="SUPFAM" id="SSF52047">
    <property type="entry name" value="RNI-like"/>
    <property type="match status" value="1"/>
</dbReference>
<reference evidence="1" key="1">
    <citation type="submission" date="2020-05" db="EMBL/GenBank/DDBJ databases">
        <title>Phylogenomic resolution of chytrid fungi.</title>
        <authorList>
            <person name="Stajich J.E."/>
            <person name="Amses K."/>
            <person name="Simmons R."/>
            <person name="Seto K."/>
            <person name="Myers J."/>
            <person name="Bonds A."/>
            <person name="Quandt C.A."/>
            <person name="Barry K."/>
            <person name="Liu P."/>
            <person name="Grigoriev I."/>
            <person name="Longcore J.E."/>
            <person name="James T.Y."/>
        </authorList>
    </citation>
    <scope>NUCLEOTIDE SEQUENCE</scope>
    <source>
        <strain evidence="1">PLAUS21</strain>
    </source>
</reference>
<gene>
    <name evidence="1" type="ORF">HK103_005206</name>
</gene>